<keyword evidence="2" id="KW-1185">Reference proteome</keyword>
<name>A0A0A2URR5_9BACI</name>
<dbReference type="RefSeq" id="WP_036785415.1">
    <property type="nucleotide sequence ID" value="NZ_AVBG01000011.1"/>
</dbReference>
<dbReference type="OrthoDB" id="2965842at2"/>
<organism evidence="1 2">
    <name type="scientific">Pontibacillus chungwhensis BH030062</name>
    <dbReference type="NCBI Taxonomy" id="1385513"/>
    <lineage>
        <taxon>Bacteria</taxon>
        <taxon>Bacillati</taxon>
        <taxon>Bacillota</taxon>
        <taxon>Bacilli</taxon>
        <taxon>Bacillales</taxon>
        <taxon>Bacillaceae</taxon>
        <taxon>Pontibacillus</taxon>
    </lineage>
</organism>
<comment type="caution">
    <text evidence="1">The sequence shown here is derived from an EMBL/GenBank/DDBJ whole genome shotgun (WGS) entry which is preliminary data.</text>
</comment>
<dbReference type="Proteomes" id="UP000030153">
    <property type="component" value="Unassembled WGS sequence"/>
</dbReference>
<evidence type="ECO:0000313" key="2">
    <source>
        <dbReference type="Proteomes" id="UP000030153"/>
    </source>
</evidence>
<dbReference type="AlphaFoldDB" id="A0A0A2URR5"/>
<dbReference type="EMBL" id="AVBG01000011">
    <property type="protein sequence ID" value="KGP90634.1"/>
    <property type="molecule type" value="Genomic_DNA"/>
</dbReference>
<protein>
    <submittedName>
        <fullName evidence="1">Uncharacterized protein</fullName>
    </submittedName>
</protein>
<accession>A0A0A2URR5</accession>
<evidence type="ECO:0000313" key="1">
    <source>
        <dbReference type="EMBL" id="KGP90634.1"/>
    </source>
</evidence>
<reference evidence="1 2" key="1">
    <citation type="submission" date="2013-08" db="EMBL/GenBank/DDBJ databases">
        <title>Genome of Pontibacillus chungwhensis.</title>
        <authorList>
            <person name="Wang Q."/>
            <person name="Wang G."/>
        </authorList>
    </citation>
    <scope>NUCLEOTIDE SEQUENCE [LARGE SCALE GENOMIC DNA]</scope>
    <source>
        <strain evidence="1 2">BH030062</strain>
    </source>
</reference>
<sequence length="176" mass="20800">MKINIPTRIVYFSMDELDKWVMGDRENCQDPYCKKLSGSKGFGEFIAGRYFESLGYEWIHHDYNVFGGNKLGKYPKAETIFRSYFGDDRYEKGREFYPNFSPFMRIEEPDLLVYKPDYSEVRFVECKRMDTKDRVRDSQIKGLALLKLLFDCPIEVIEIVEGSRASEMGEPLVWEF</sequence>
<proteinExistence type="predicted"/>
<gene>
    <name evidence="1" type="ORF">N780_04455</name>
</gene>
<dbReference type="eggNOG" id="ENOG503492D">
    <property type="taxonomic scope" value="Bacteria"/>
</dbReference>